<proteinExistence type="predicted"/>
<accession>A0A4V1C8S9</accession>
<evidence type="ECO:0000313" key="2">
    <source>
        <dbReference type="Proteomes" id="UP000296201"/>
    </source>
</evidence>
<gene>
    <name evidence="1" type="ORF">GHNINEIG_01005</name>
</gene>
<evidence type="ECO:0000313" key="1">
    <source>
        <dbReference type="EMBL" id="QBZ82964.1"/>
    </source>
</evidence>
<dbReference type="RefSeq" id="WP_135795628.1">
    <property type="nucleotide sequence ID" value="NZ_CP032096.1"/>
</dbReference>
<dbReference type="AlphaFoldDB" id="A0A4V1C8S9"/>
<dbReference type="EMBL" id="CP032096">
    <property type="protein sequence ID" value="QBZ82964.1"/>
    <property type="molecule type" value="Genomic_DNA"/>
</dbReference>
<protein>
    <submittedName>
        <fullName evidence="1">Uncharacterized protein</fullName>
    </submittedName>
</protein>
<dbReference type="Proteomes" id="UP000296201">
    <property type="component" value="Chromosome"/>
</dbReference>
<organism evidence="1 2">
    <name type="scientific">Hydrogenovibrio crunogenus</name>
    <dbReference type="NCBI Taxonomy" id="39765"/>
    <lineage>
        <taxon>Bacteria</taxon>
        <taxon>Pseudomonadati</taxon>
        <taxon>Pseudomonadota</taxon>
        <taxon>Gammaproteobacteria</taxon>
        <taxon>Thiotrichales</taxon>
        <taxon>Piscirickettsiaceae</taxon>
        <taxon>Hydrogenovibrio</taxon>
    </lineage>
</organism>
<sequence>MSQTESVIDIKKTLKARQLLEQFDMNLKRLKETGLHQDEDEVDTLEMLSSCLEEAIENGMDTSILQSRANALARYALERGYEQHEVENLLTMRPNPNGKRLPND</sequence>
<keyword evidence="2" id="KW-1185">Reference proteome</keyword>
<reference evidence="1 2" key="1">
    <citation type="submission" date="2018-08" db="EMBL/GenBank/DDBJ databases">
        <title>Horizontal acquisition of hydrogen conversion ability and other habitat adaptations in Hydrogenovibrio crunogenus strains.</title>
        <authorList>
            <person name="Gonnella G."/>
            <person name="Adam N."/>
            <person name="Perner M."/>
        </authorList>
    </citation>
    <scope>NUCLEOTIDE SEQUENCE [LARGE SCALE GENOMIC DNA]</scope>
    <source>
        <strain evidence="1 2">SP-41</strain>
    </source>
</reference>
<dbReference type="OrthoDB" id="5612549at2"/>
<name>A0A4V1C8S9_9GAMM</name>